<dbReference type="NCBIfam" id="TIGR01469">
    <property type="entry name" value="cobA_cysG_Cterm"/>
    <property type="match status" value="1"/>
</dbReference>
<dbReference type="InterPro" id="IPR003043">
    <property type="entry name" value="Uropor_MeTrfase_CS"/>
</dbReference>
<dbReference type="Pfam" id="PF00590">
    <property type="entry name" value="TP_methylase"/>
    <property type="match status" value="1"/>
</dbReference>
<feature type="domain" description="Tetrapyrrole methylase" evidence="10">
    <location>
        <begin position="6"/>
        <end position="214"/>
    </location>
</feature>
<dbReference type="GO" id="GO:0004851">
    <property type="term" value="F:uroporphyrin-III C-methyltransferase activity"/>
    <property type="evidence" value="ECO:0007669"/>
    <property type="project" value="UniProtKB-EC"/>
</dbReference>
<evidence type="ECO:0000313" key="11">
    <source>
        <dbReference type="EMBL" id="CQR25628.1"/>
    </source>
</evidence>
<dbReference type="FunFam" id="3.40.1010.10:FF:000001">
    <property type="entry name" value="Siroheme synthase"/>
    <property type="match status" value="1"/>
</dbReference>
<dbReference type="RefSeq" id="WP_093651401.1">
    <property type="nucleotide sequence ID" value="NZ_CTEN01000004.1"/>
</dbReference>
<dbReference type="SUPFAM" id="SSF53790">
    <property type="entry name" value="Tetrapyrrole methylase"/>
    <property type="match status" value="1"/>
</dbReference>
<dbReference type="InterPro" id="IPR000878">
    <property type="entry name" value="4pyrrol_Mease"/>
</dbReference>
<dbReference type="FunFam" id="3.30.950.10:FF:000001">
    <property type="entry name" value="Siroheme synthase"/>
    <property type="match status" value="1"/>
</dbReference>
<evidence type="ECO:0000256" key="5">
    <source>
        <dbReference type="ARBA" id="ARBA00022679"/>
    </source>
</evidence>
<evidence type="ECO:0000256" key="6">
    <source>
        <dbReference type="ARBA" id="ARBA00022691"/>
    </source>
</evidence>
<evidence type="ECO:0000256" key="3">
    <source>
        <dbReference type="ARBA" id="ARBA00018323"/>
    </source>
</evidence>
<keyword evidence="12" id="KW-1185">Reference proteome</keyword>
<proteinExistence type="inferred from homology"/>
<evidence type="ECO:0000256" key="8">
    <source>
        <dbReference type="ARBA" id="ARBA00079776"/>
    </source>
</evidence>
<dbReference type="InterPro" id="IPR035996">
    <property type="entry name" value="4pyrrol_Methylase_sf"/>
</dbReference>
<dbReference type="Proteomes" id="UP000198604">
    <property type="component" value="Unassembled WGS sequence"/>
</dbReference>
<dbReference type="InterPro" id="IPR014776">
    <property type="entry name" value="4pyrrole_Mease_sub2"/>
</dbReference>
<evidence type="ECO:0000256" key="1">
    <source>
        <dbReference type="ARBA" id="ARBA00005879"/>
    </source>
</evidence>
<dbReference type="EMBL" id="CTEN01000004">
    <property type="protein sequence ID" value="CQR25628.1"/>
    <property type="molecule type" value="Genomic_DNA"/>
</dbReference>
<dbReference type="GO" id="GO:0032259">
    <property type="term" value="P:methylation"/>
    <property type="evidence" value="ECO:0007669"/>
    <property type="project" value="UniProtKB-KW"/>
</dbReference>
<evidence type="ECO:0000256" key="2">
    <source>
        <dbReference type="ARBA" id="ARBA00012162"/>
    </source>
</evidence>
<sequence length="480" mass="53379">MVGFVSLLGAGPGDSELITVKGVRRLKEAEVLVYDRLVNYELFKYVSPTCEMIDVGKKPGQDSISQEEIEDILIDKAQSGCKVVRLKSGDPYVFGRGGEEAQSLLATGIPFEVVPGLSSALAGPSYAGVPLTFRDVATSFHVFTGHLMDEKESLNWEAISQIKGTLVFLMGMKNLSAICRELMDRGYSEKTPVAIIEWATHPQQRSIDGKLENICDLVAENGFKAPSIIVIGDVVSFRKELNFHERLPLRGKKILVQETETGRLPHLLRDTGADILTFPARTKLLPNEMILPDLSKLTGLIFADSNSWSSFLNELKRRGQDIRELSHLKLVALGHHAVKKLEKTGMIIFDQELSSDYTELVTRLAADEGTWLVLGPDYRKEELETAFPYPLQVTHSMDFDQRFELGWKGCDVVCLPNSLSASHFVAWSDKIDDNLTELPIIVMGASTRKVLETSAFTNIIETDDLTLLSMRDKACQIFGR</sequence>
<dbReference type="STRING" id="1608583.BN1356_01970"/>
<comment type="similarity">
    <text evidence="1 9">Belongs to the precorrin methyltransferase family.</text>
</comment>
<accession>A0A0E4H5U5</accession>
<evidence type="ECO:0000313" key="12">
    <source>
        <dbReference type="Proteomes" id="UP000198604"/>
    </source>
</evidence>
<dbReference type="PANTHER" id="PTHR45790">
    <property type="entry name" value="SIROHEME SYNTHASE-RELATED"/>
    <property type="match status" value="1"/>
</dbReference>
<dbReference type="OrthoDB" id="9815856at2"/>
<protein>
    <recommendedName>
        <fullName evidence="3">Uroporphyrinogen-III C-methyltransferase</fullName>
        <ecNumber evidence="2">2.1.1.107</ecNumber>
    </recommendedName>
    <alternativeName>
        <fullName evidence="8">Uroporphyrinogen III methylase</fullName>
    </alternativeName>
</protein>
<dbReference type="AlphaFoldDB" id="A0A0E4H5U5"/>
<dbReference type="Gene3D" id="3.40.1010.10">
    <property type="entry name" value="Cobalt-precorrin-4 Transmethylase, Domain 1"/>
    <property type="match status" value="1"/>
</dbReference>
<evidence type="ECO:0000259" key="10">
    <source>
        <dbReference type="Pfam" id="PF00590"/>
    </source>
</evidence>
<dbReference type="PROSITE" id="PS00839">
    <property type="entry name" value="SUMT_1"/>
    <property type="match status" value="1"/>
</dbReference>
<keyword evidence="4 9" id="KW-0489">Methyltransferase</keyword>
<evidence type="ECO:0000256" key="7">
    <source>
        <dbReference type="ARBA" id="ARBA00023244"/>
    </source>
</evidence>
<dbReference type="InterPro" id="IPR014777">
    <property type="entry name" value="4pyrrole_Mease_sub1"/>
</dbReference>
<reference evidence="12" key="1">
    <citation type="submission" date="2015-03" db="EMBL/GenBank/DDBJ databases">
        <authorList>
            <person name="Urmite Genomes"/>
        </authorList>
    </citation>
    <scope>NUCLEOTIDE SEQUENCE [LARGE SCALE GENOMIC DNA]</scope>
    <source>
        <strain evidence="12">FF10</strain>
    </source>
</reference>
<dbReference type="PROSITE" id="PS00840">
    <property type="entry name" value="SUMT_2"/>
    <property type="match status" value="1"/>
</dbReference>
<organism evidence="11 12">
    <name type="scientific">Streptococcus varani</name>
    <dbReference type="NCBI Taxonomy" id="1608583"/>
    <lineage>
        <taxon>Bacteria</taxon>
        <taxon>Bacillati</taxon>
        <taxon>Bacillota</taxon>
        <taxon>Bacilli</taxon>
        <taxon>Lactobacillales</taxon>
        <taxon>Streptococcaceae</taxon>
        <taxon>Streptococcus</taxon>
    </lineage>
</organism>
<dbReference type="CDD" id="cd11642">
    <property type="entry name" value="SUMT"/>
    <property type="match status" value="1"/>
</dbReference>
<dbReference type="EC" id="2.1.1.107" evidence="2"/>
<dbReference type="NCBIfam" id="NF004790">
    <property type="entry name" value="PRK06136.1"/>
    <property type="match status" value="1"/>
</dbReference>
<dbReference type="InterPro" id="IPR050161">
    <property type="entry name" value="Siro_Cobalamin_biosynth"/>
</dbReference>
<keyword evidence="5 9" id="KW-0808">Transferase</keyword>
<keyword evidence="7" id="KW-0627">Porphyrin biosynthesis</keyword>
<dbReference type="InterPro" id="IPR006366">
    <property type="entry name" value="CobA/CysG_C"/>
</dbReference>
<keyword evidence="6" id="KW-0949">S-adenosyl-L-methionine</keyword>
<evidence type="ECO:0000256" key="9">
    <source>
        <dbReference type="RuleBase" id="RU003960"/>
    </source>
</evidence>
<dbReference type="Gene3D" id="3.30.950.10">
    <property type="entry name" value="Methyltransferase, Cobalt-precorrin-4 Transmethylase, Domain 2"/>
    <property type="match status" value="1"/>
</dbReference>
<name>A0A0E4H5U5_9STRE</name>
<gene>
    <name evidence="11" type="ORF">BN1356_01970</name>
</gene>
<dbReference type="GO" id="GO:0004852">
    <property type="term" value="F:uroporphyrinogen-III synthase activity"/>
    <property type="evidence" value="ECO:0007669"/>
    <property type="project" value="InterPro"/>
</dbReference>
<evidence type="ECO:0000256" key="4">
    <source>
        <dbReference type="ARBA" id="ARBA00022603"/>
    </source>
</evidence>
<dbReference type="SUPFAM" id="SSF69618">
    <property type="entry name" value="HemD-like"/>
    <property type="match status" value="1"/>
</dbReference>
<dbReference type="InterPro" id="IPR036108">
    <property type="entry name" value="4pyrrol_syn_uPrphyn_synt_sf"/>
</dbReference>
<dbReference type="PANTHER" id="PTHR45790:SF3">
    <property type="entry name" value="S-ADENOSYL-L-METHIONINE-DEPENDENT UROPORPHYRINOGEN III METHYLTRANSFERASE, CHLOROPLASTIC"/>
    <property type="match status" value="1"/>
</dbReference>
<dbReference type="GO" id="GO:0019354">
    <property type="term" value="P:siroheme biosynthetic process"/>
    <property type="evidence" value="ECO:0007669"/>
    <property type="project" value="InterPro"/>
</dbReference>